<reference evidence="2" key="1">
    <citation type="submission" date="2022-02" db="EMBL/GenBank/DDBJ databases">
        <authorList>
            <person name="King R."/>
        </authorList>
    </citation>
    <scope>NUCLEOTIDE SEQUENCE</scope>
</reference>
<organism evidence="2 3">
    <name type="scientific">Spodoptera littoralis</name>
    <name type="common">Egyptian cotton leafworm</name>
    <dbReference type="NCBI Taxonomy" id="7109"/>
    <lineage>
        <taxon>Eukaryota</taxon>
        <taxon>Metazoa</taxon>
        <taxon>Ecdysozoa</taxon>
        <taxon>Arthropoda</taxon>
        <taxon>Hexapoda</taxon>
        <taxon>Insecta</taxon>
        <taxon>Pterygota</taxon>
        <taxon>Neoptera</taxon>
        <taxon>Endopterygota</taxon>
        <taxon>Lepidoptera</taxon>
        <taxon>Glossata</taxon>
        <taxon>Ditrysia</taxon>
        <taxon>Noctuoidea</taxon>
        <taxon>Noctuidae</taxon>
        <taxon>Amphipyrinae</taxon>
        <taxon>Spodoptera</taxon>
    </lineage>
</organism>
<name>A0A9P0I3R9_SPOLI</name>
<dbReference type="GO" id="GO:0007219">
    <property type="term" value="P:Notch signaling pathway"/>
    <property type="evidence" value="ECO:0007669"/>
    <property type="project" value="InterPro"/>
</dbReference>
<dbReference type="InterPro" id="IPR029686">
    <property type="entry name" value="Malpha/m4/m2"/>
</dbReference>
<feature type="region of interest" description="Disordered" evidence="1">
    <location>
        <begin position="1"/>
        <end position="43"/>
    </location>
</feature>
<evidence type="ECO:0000256" key="1">
    <source>
        <dbReference type="SAM" id="MobiDB-lite"/>
    </source>
</evidence>
<dbReference type="PANTHER" id="PTHR12254:SF0">
    <property type="entry name" value="BARBU-RELATED"/>
    <property type="match status" value="1"/>
</dbReference>
<keyword evidence="3" id="KW-1185">Reference proteome</keyword>
<accession>A0A9P0I3R9</accession>
<dbReference type="Pfam" id="PF15952">
    <property type="entry name" value="ESM4"/>
    <property type="match status" value="1"/>
</dbReference>
<dbReference type="GO" id="GO:0007423">
    <property type="term" value="P:sensory organ development"/>
    <property type="evidence" value="ECO:0007669"/>
    <property type="project" value="InterPro"/>
</dbReference>
<evidence type="ECO:0000313" key="2">
    <source>
        <dbReference type="EMBL" id="CAH1639242.1"/>
    </source>
</evidence>
<sequence>MRHQGSVKAFDEDDQENDQARSRQNVRHMLRGGPELKQRDARAQDCEEMEACQSGAAFLVYNENNTCDLVPVTPDNFYVPVHFARTEAGTFFWTTVPKPRLTSQWQLTATPSARPRSSSTPSCRTAGCKPKLQPVLYKIQCLP</sequence>
<dbReference type="PANTHER" id="PTHR12254">
    <property type="entry name" value="ENHANCER OF SPLIT MALPHA PROTEIN"/>
    <property type="match status" value="1"/>
</dbReference>
<protein>
    <submittedName>
        <fullName evidence="2">Uncharacterized protein</fullName>
    </submittedName>
</protein>
<evidence type="ECO:0000313" key="3">
    <source>
        <dbReference type="Proteomes" id="UP001153321"/>
    </source>
</evidence>
<proteinExistence type="predicted"/>
<feature type="compositionally biased region" description="Basic and acidic residues" evidence="1">
    <location>
        <begin position="34"/>
        <end position="43"/>
    </location>
</feature>
<dbReference type="EMBL" id="LR824550">
    <property type="protein sequence ID" value="CAH1639242.1"/>
    <property type="molecule type" value="Genomic_DNA"/>
</dbReference>
<dbReference type="AlphaFoldDB" id="A0A9P0I3R9"/>
<dbReference type="Proteomes" id="UP001153321">
    <property type="component" value="Chromosome 19"/>
</dbReference>
<gene>
    <name evidence="2" type="ORF">SPLIT_LOCUS4599</name>
</gene>